<name>A0ABT3A8I1_9ALTE</name>
<reference evidence="1 2" key="1">
    <citation type="submission" date="2022-10" db="EMBL/GenBank/DDBJ databases">
        <title>Aestuariibacter sp. AA17 isolated from Montipora capitata coral fragment.</title>
        <authorList>
            <person name="Emsley S.A."/>
            <person name="Pfannmuller K.M."/>
            <person name="Loughran R.M."/>
            <person name="Shlafstein M."/>
            <person name="Papke E."/>
            <person name="Saw J.H."/>
            <person name="Ushijima B."/>
            <person name="Videau P."/>
        </authorList>
    </citation>
    <scope>NUCLEOTIDE SEQUENCE [LARGE SCALE GENOMIC DNA]</scope>
    <source>
        <strain evidence="1 2">AA17</strain>
    </source>
</reference>
<organism evidence="1 2">
    <name type="scientific">Fluctibacter corallii</name>
    <dbReference type="NCBI Taxonomy" id="2984329"/>
    <lineage>
        <taxon>Bacteria</taxon>
        <taxon>Pseudomonadati</taxon>
        <taxon>Pseudomonadota</taxon>
        <taxon>Gammaproteobacteria</taxon>
        <taxon>Alteromonadales</taxon>
        <taxon>Alteromonadaceae</taxon>
        <taxon>Fluctibacter</taxon>
    </lineage>
</organism>
<comment type="caution">
    <text evidence="1">The sequence shown here is derived from an EMBL/GenBank/DDBJ whole genome shotgun (WGS) entry which is preliminary data.</text>
</comment>
<keyword evidence="2" id="KW-1185">Reference proteome</keyword>
<evidence type="ECO:0000313" key="1">
    <source>
        <dbReference type="EMBL" id="MCV2884626.1"/>
    </source>
</evidence>
<dbReference type="Proteomes" id="UP001652504">
    <property type="component" value="Unassembled WGS sequence"/>
</dbReference>
<sequence length="124" mass="13959">MPYDITLYANWVAIQYSGVVDAADVIASVKTDEFMNGLESLHKVIFDYSNASEVNFSHENIAEFAVLGRILGSINDNVHAVCIPSLSNKRTDRARLYQEQASTDSWHVHIVESREEAEALMRKL</sequence>
<dbReference type="RefSeq" id="WP_263711904.1">
    <property type="nucleotide sequence ID" value="NZ_JAOWKX010000003.1"/>
</dbReference>
<evidence type="ECO:0000313" key="2">
    <source>
        <dbReference type="Proteomes" id="UP001652504"/>
    </source>
</evidence>
<gene>
    <name evidence="1" type="ORF">OE749_07955</name>
</gene>
<dbReference type="EMBL" id="JAOWKX010000003">
    <property type="protein sequence ID" value="MCV2884626.1"/>
    <property type="molecule type" value="Genomic_DNA"/>
</dbReference>
<protein>
    <submittedName>
        <fullName evidence="1">Uncharacterized protein</fullName>
    </submittedName>
</protein>
<proteinExistence type="predicted"/>
<accession>A0ABT3A8I1</accession>